<dbReference type="Proteomes" id="UP000036520">
    <property type="component" value="Chromosome"/>
</dbReference>
<dbReference type="AlphaFoldDB" id="A0A0H4P980"/>
<dbReference type="InterPro" id="IPR036163">
    <property type="entry name" value="HMA_dom_sf"/>
</dbReference>
<sequence length="68" mass="7260">MAKQIKLKTNVKCGACVTAISPAMNGLAASHWEVDLQSPDRILTVEGDVNETEIKAALEKSGYKGESI</sequence>
<organism evidence="1 2">
    <name type="scientific">Cyclobacterium amurskyense</name>
    <dbReference type="NCBI Taxonomy" id="320787"/>
    <lineage>
        <taxon>Bacteria</taxon>
        <taxon>Pseudomonadati</taxon>
        <taxon>Bacteroidota</taxon>
        <taxon>Cytophagia</taxon>
        <taxon>Cytophagales</taxon>
        <taxon>Cyclobacteriaceae</taxon>
        <taxon>Cyclobacterium</taxon>
    </lineage>
</organism>
<name>A0A0H4P980_9BACT</name>
<dbReference type="STRING" id="320787.CA2015_1261"/>
<reference evidence="1 2" key="1">
    <citation type="submission" date="2015-07" db="EMBL/GenBank/DDBJ databases">
        <authorList>
            <person name="Kim K.M."/>
        </authorList>
    </citation>
    <scope>NUCLEOTIDE SEQUENCE [LARGE SCALE GENOMIC DNA]</scope>
    <source>
        <strain evidence="1 2">KCTC 12363</strain>
    </source>
</reference>
<dbReference type="KEGG" id="camu:CA2015_1261"/>
<dbReference type="EMBL" id="CP012040">
    <property type="protein sequence ID" value="AKP50709.1"/>
    <property type="molecule type" value="Genomic_DNA"/>
</dbReference>
<keyword evidence="2" id="KW-1185">Reference proteome</keyword>
<dbReference type="OrthoDB" id="677920at2"/>
<evidence type="ECO:0008006" key="3">
    <source>
        <dbReference type="Google" id="ProtNLM"/>
    </source>
</evidence>
<evidence type="ECO:0000313" key="1">
    <source>
        <dbReference type="EMBL" id="AKP50709.1"/>
    </source>
</evidence>
<protein>
    <recommendedName>
        <fullName evidence="3">HMA domain-containing protein</fullName>
    </recommendedName>
</protein>
<dbReference type="RefSeq" id="WP_048641129.1">
    <property type="nucleotide sequence ID" value="NZ_CAXBGM010000010.1"/>
</dbReference>
<gene>
    <name evidence="1" type="ORF">CA2015_1261</name>
</gene>
<accession>A0A0H4P980</accession>
<dbReference type="GO" id="GO:0046872">
    <property type="term" value="F:metal ion binding"/>
    <property type="evidence" value="ECO:0007669"/>
    <property type="project" value="InterPro"/>
</dbReference>
<proteinExistence type="predicted"/>
<dbReference type="SUPFAM" id="SSF55008">
    <property type="entry name" value="HMA, heavy metal-associated domain"/>
    <property type="match status" value="1"/>
</dbReference>
<evidence type="ECO:0000313" key="2">
    <source>
        <dbReference type="Proteomes" id="UP000036520"/>
    </source>
</evidence>
<dbReference type="Gene3D" id="3.30.70.100">
    <property type="match status" value="1"/>
</dbReference>